<protein>
    <submittedName>
        <fullName evidence="1">T10O24.18</fullName>
    </submittedName>
</protein>
<proteinExistence type="predicted"/>
<dbReference type="EMBL" id="AC007067">
    <property type="protein sequence ID" value="AAD39578.1"/>
    <property type="molecule type" value="Genomic_DNA"/>
</dbReference>
<sequence length="151" mass="17415">MMVDARPRVLVKDDQSKILCLDEIVFKSTKLVCLHEKTILWAYGLMRMGQAYVMGGENDKLRQRECCLNILLFTGDRTRVVAQISNFNKPLFFLFRYKPFSQKKKGFQWNRVKAQIGSITIISFLSDHSLQVSVLYLPKTSCILSVAVLVY</sequence>
<dbReference type="AlphaFoldDB" id="Q9XIJ6"/>
<name>Q9XIJ6_ARATH</name>
<reference evidence="1" key="3">
    <citation type="submission" date="2000-06" db="EMBL/GenBank/DDBJ databases">
        <authorList>
            <person name="Shinn P."/>
            <person name="Brooks S."/>
            <person name="Buehler E."/>
            <person name="Chao Q."/>
            <person name="Cheuk R."/>
            <person name="Johnson-Hopson C."/>
            <person name="Khan S."/>
            <person name="Kim C."/>
            <person name="Altafi H."/>
            <person name="Bei B."/>
            <person name="Chin C."/>
            <person name="Chiou J."/>
            <person name="Choi E."/>
            <person name="Conn L."/>
            <person name="Conway A."/>
            <person name="Gonzalez A."/>
            <person name="Hansen N."/>
            <person name="Howing B."/>
            <person name="Koo T."/>
            <person name="Lam B."/>
            <person name="Lee J."/>
            <person name="Lenz C."/>
            <person name="Li J."/>
            <person name="Liu A."/>
            <person name="Liu J."/>
            <person name="Liu S."/>
            <person name="Mukharsky N."/>
            <person name="Nguyen M."/>
            <person name="Palm C."/>
            <person name="Pham P."/>
            <person name="Sakano H."/>
            <person name="Schwartz J."/>
            <person name="Southwick A."/>
            <person name="Thaveri A."/>
            <person name="Toriumi M."/>
            <person name="Vaysberg M."/>
            <person name="Yu G."/>
            <person name="Davis R."/>
            <person name="Federspiel N."/>
            <person name="Theologis A."/>
            <person name="Ecker J."/>
        </authorList>
    </citation>
    <scope>NUCLEOTIDE SEQUENCE</scope>
</reference>
<reference key="2">
    <citation type="journal article" date="2000" name="Nature">
        <title>Sequence and analysis of chromosome 1 of the plant Arabidopsis thaliana.</title>
        <authorList>
            <person name="Theologis A."/>
            <person name="Ecker J.R."/>
            <person name="Palm C.J."/>
            <person name="Federspiel N.A."/>
            <person name="Kaul S."/>
            <person name="White O."/>
            <person name="Alonso J."/>
            <person name="Altafi H."/>
            <person name="Araujo R."/>
            <person name="Bowman C.L."/>
            <person name="Brooks S.Y."/>
            <person name="Buehler E."/>
            <person name="Chan A."/>
            <person name="Chao Q."/>
            <person name="Chen H."/>
            <person name="Cheuk R.F."/>
            <person name="Chin C.W."/>
            <person name="Chung M.K."/>
            <person name="Conn L."/>
            <person name="Conway A.B."/>
            <person name="Conway A.R."/>
            <person name="Creasy T.H."/>
            <person name="Dewar K."/>
            <person name="Dunn P."/>
            <person name="Etgu P."/>
            <person name="Feldblyum T.V."/>
            <person name="Feng J."/>
            <person name="Fong B."/>
            <person name="Fujii C.Y."/>
            <person name="Gill J.E."/>
            <person name="Goldsmith A.D."/>
            <person name="Haas B."/>
            <person name="Hansen N.F."/>
            <person name="Hughes B."/>
            <person name="Huizar L."/>
            <person name="Hunter J.L."/>
            <person name="Jenkins J."/>
            <person name="Johnson-Hopson C."/>
            <person name="Khan S."/>
            <person name="Khaykin E."/>
            <person name="Kim C.J."/>
            <person name="Koo H.L."/>
            <person name="Kremenetskaia I."/>
            <person name="Kurtz D.B."/>
            <person name="Kwan A."/>
            <person name="Lam B."/>
            <person name="Langin-Hooper S."/>
            <person name="Lee A."/>
            <person name="Lee J.M."/>
            <person name="Lenz C.A."/>
            <person name="Li J.H."/>
            <person name="Li Y."/>
            <person name="Lin X."/>
            <person name="Liu S.X."/>
            <person name="Liu Z.A."/>
            <person name="Luros J.S."/>
            <person name="Maiti R."/>
            <person name="Marziali A."/>
            <person name="Militscher J."/>
            <person name="Miranda M."/>
            <person name="Nguyen M."/>
            <person name="Nierman W.C."/>
            <person name="Osborne B.I."/>
            <person name="Pai G."/>
            <person name="Peterson J."/>
            <person name="Pham P.K."/>
            <person name="Rizzo M."/>
            <person name="Rooney T."/>
            <person name="Rowley D."/>
            <person name="Sakano H."/>
            <person name="Salzberg S.L."/>
            <person name="Schwartz J.R."/>
            <person name="Shinn P."/>
            <person name="Southwick A.M."/>
            <person name="Sun H."/>
            <person name="Tallon L.J."/>
            <person name="Tambunga G."/>
            <person name="Toriumi M.J."/>
            <person name="Town C.D."/>
            <person name="Utterback T."/>
            <person name="Van Aken S."/>
            <person name="Vaysberg M."/>
            <person name="Vysotskaia V.S."/>
            <person name="Walker M."/>
            <person name="Wu D."/>
            <person name="Yu G."/>
            <person name="Fraser C.M."/>
            <person name="Venter J.C."/>
            <person name="Davis R.W."/>
        </authorList>
    </citation>
    <scope>NUCLEOTIDE SEQUENCE [LARGE SCALE GENOMIC DNA]</scope>
    <source>
        <strain>cv. Columbia</strain>
    </source>
</reference>
<organism evidence="1">
    <name type="scientific">Arabidopsis thaliana</name>
    <name type="common">Mouse-ear cress</name>
    <dbReference type="NCBI Taxonomy" id="3702"/>
    <lineage>
        <taxon>Eukaryota</taxon>
        <taxon>Viridiplantae</taxon>
        <taxon>Streptophyta</taxon>
        <taxon>Embryophyta</taxon>
        <taxon>Tracheophyta</taxon>
        <taxon>Spermatophyta</taxon>
        <taxon>Magnoliopsida</taxon>
        <taxon>eudicotyledons</taxon>
        <taxon>Gunneridae</taxon>
        <taxon>Pentapetalae</taxon>
        <taxon>rosids</taxon>
        <taxon>malvids</taxon>
        <taxon>Brassicales</taxon>
        <taxon>Brassicaceae</taxon>
        <taxon>Camelineae</taxon>
        <taxon>Arabidopsis</taxon>
    </lineage>
</organism>
<evidence type="ECO:0000313" key="1">
    <source>
        <dbReference type="EMBL" id="AAD39578.1"/>
    </source>
</evidence>
<accession>Q9XIJ6</accession>
<reference evidence="1" key="1">
    <citation type="submission" date="1999-04" db="EMBL/GenBank/DDBJ databases">
        <title>Genomic sequence for Arabidopsis thaliana BAC T10O24 from Chromosome 1.</title>
        <authorList>
            <person name="Shinn P."/>
            <person name="Brooks S."/>
            <person name="Buehler E."/>
            <person name="Chao Q."/>
            <person name="Dunn P."/>
            <person name="Khan S."/>
            <person name="Kim C."/>
            <person name="Walker M."/>
            <person name="Altafi H."/>
            <person name="Araujo R."/>
            <person name="Conn L."/>
            <person name="Conway A.B."/>
            <person name="Gonzalez A."/>
            <person name="Hansen N.F."/>
            <person name="Huizar L."/>
            <person name="Kremenetskaia I."/>
            <person name="Lenz C."/>
            <person name="Li J."/>
            <person name="Liu S."/>
            <person name="Luros S."/>
            <person name="Rowley D."/>
            <person name="Schwartz J."/>
            <person name="Toriumi M."/>
            <person name="Vysotskaia V."/>
            <person name="Yu G."/>
            <person name="Davis R.W."/>
            <person name="Federspiel N.A."/>
            <person name="Theologis A."/>
            <person name="Ecker J.R."/>
        </authorList>
    </citation>
    <scope>NUCLEOTIDE SEQUENCE</scope>
</reference>